<keyword evidence="1" id="KW-0175">Coiled coil</keyword>
<comment type="caution">
    <text evidence="2">The sequence shown here is derived from an EMBL/GenBank/DDBJ whole genome shotgun (WGS) entry which is preliminary data.</text>
</comment>
<dbReference type="EMBL" id="JACJLT010000009">
    <property type="protein sequence ID" value="MBM6874417.1"/>
    <property type="molecule type" value="Genomic_DNA"/>
</dbReference>
<feature type="coiled-coil region" evidence="1">
    <location>
        <begin position="20"/>
        <end position="47"/>
    </location>
</feature>
<organism evidence="2 3">
    <name type="scientific">Fusobacterium mortiferum</name>
    <dbReference type="NCBI Taxonomy" id="850"/>
    <lineage>
        <taxon>Bacteria</taxon>
        <taxon>Fusobacteriati</taxon>
        <taxon>Fusobacteriota</taxon>
        <taxon>Fusobacteriia</taxon>
        <taxon>Fusobacteriales</taxon>
        <taxon>Fusobacteriaceae</taxon>
        <taxon>Fusobacterium</taxon>
    </lineage>
</organism>
<keyword evidence="3" id="KW-1185">Reference proteome</keyword>
<evidence type="ECO:0000256" key="1">
    <source>
        <dbReference type="SAM" id="Coils"/>
    </source>
</evidence>
<reference evidence="2 3" key="1">
    <citation type="journal article" date="2021" name="Sci. Rep.">
        <title>The distribution of antibiotic resistance genes in chicken gut microbiota commensals.</title>
        <authorList>
            <person name="Juricova H."/>
            <person name="Matiasovicova J."/>
            <person name="Kubasova T."/>
            <person name="Cejkova D."/>
            <person name="Rychlik I."/>
        </authorList>
    </citation>
    <scope>NUCLEOTIDE SEQUENCE [LARGE SCALE GENOMIC DNA]</scope>
    <source>
        <strain evidence="2 3">An425</strain>
    </source>
</reference>
<protein>
    <submittedName>
        <fullName evidence="2">Uncharacterized protein</fullName>
    </submittedName>
</protein>
<accession>A0ABS2FZZ7</accession>
<evidence type="ECO:0000313" key="3">
    <source>
        <dbReference type="Proteomes" id="UP000728968"/>
    </source>
</evidence>
<sequence>MEKVNVLRFLREAQERKLITSKAMKKVDSFREKLEKLKEMLPEESEEYQLCASLDDEFYDLLGELKEEFFALGEISSQLEE</sequence>
<proteinExistence type="predicted"/>
<gene>
    <name evidence="2" type="ORF">H6A04_01850</name>
</gene>
<dbReference type="Proteomes" id="UP000728968">
    <property type="component" value="Unassembled WGS sequence"/>
</dbReference>
<name>A0ABS2FZZ7_FUSMR</name>
<dbReference type="RefSeq" id="WP_204715639.1">
    <property type="nucleotide sequence ID" value="NZ_JACJLT010000009.1"/>
</dbReference>
<evidence type="ECO:0000313" key="2">
    <source>
        <dbReference type="EMBL" id="MBM6874417.1"/>
    </source>
</evidence>